<dbReference type="GeneID" id="7448789"/>
<dbReference type="GO" id="GO:1990817">
    <property type="term" value="F:poly(A) RNA polymerase activity"/>
    <property type="evidence" value="ECO:0000318"/>
    <property type="project" value="GO_Central"/>
</dbReference>
<feature type="compositionally biased region" description="Basic residues" evidence="1">
    <location>
        <begin position="653"/>
        <end position="666"/>
    </location>
</feature>
<feature type="compositionally biased region" description="Polar residues" evidence="1">
    <location>
        <begin position="1076"/>
        <end position="1088"/>
    </location>
</feature>
<dbReference type="GO" id="GO:0031123">
    <property type="term" value="P:RNA 3'-end processing"/>
    <property type="evidence" value="ECO:0000318"/>
    <property type="project" value="GO_Central"/>
</dbReference>
<feature type="compositionally biased region" description="Polar residues" evidence="1">
    <location>
        <begin position="172"/>
        <end position="181"/>
    </location>
</feature>
<dbReference type="HOGENOM" id="CLU_240430_0_0_1"/>
<evidence type="ECO:0000313" key="3">
    <source>
        <dbReference type="Proteomes" id="UP000001449"/>
    </source>
</evidence>
<dbReference type="GO" id="GO:0043634">
    <property type="term" value="P:polyadenylation-dependent ncRNA catabolic process"/>
    <property type="evidence" value="ECO:0000318"/>
    <property type="project" value="GO_Central"/>
</dbReference>
<proteinExistence type="predicted"/>
<dbReference type="InterPro" id="IPR043519">
    <property type="entry name" value="NT_sf"/>
</dbReference>
<feature type="region of interest" description="Disordered" evidence="1">
    <location>
        <begin position="757"/>
        <end position="891"/>
    </location>
</feature>
<feature type="compositionally biased region" description="Polar residues" evidence="1">
    <location>
        <begin position="118"/>
        <end position="134"/>
    </location>
</feature>
<feature type="compositionally biased region" description="Polar residues" evidence="1">
    <location>
        <begin position="1442"/>
        <end position="1462"/>
    </location>
</feature>
<feature type="region of interest" description="Disordered" evidence="1">
    <location>
        <begin position="1002"/>
        <end position="1113"/>
    </location>
</feature>
<feature type="region of interest" description="Disordered" evidence="1">
    <location>
        <begin position="472"/>
        <end position="521"/>
    </location>
</feature>
<reference evidence="2 3" key="2">
    <citation type="journal article" date="2008" name="Nature">
        <title>The Phaeodactylum genome reveals the evolutionary history of diatom genomes.</title>
        <authorList>
            <person name="Bowler C."/>
            <person name="Allen A.E."/>
            <person name="Badger J.H."/>
            <person name="Grimwood J."/>
            <person name="Jabbari K."/>
            <person name="Kuo A."/>
            <person name="Maheswari U."/>
            <person name="Martens C."/>
            <person name="Maumus F."/>
            <person name="Otillar R.P."/>
            <person name="Rayko E."/>
            <person name="Salamov A."/>
            <person name="Vandepoele K."/>
            <person name="Beszteri B."/>
            <person name="Gruber A."/>
            <person name="Heijde M."/>
            <person name="Katinka M."/>
            <person name="Mock T."/>
            <person name="Valentin K."/>
            <person name="Verret F."/>
            <person name="Berges J.A."/>
            <person name="Brownlee C."/>
            <person name="Cadoret J.P."/>
            <person name="Chiovitti A."/>
            <person name="Choi C.J."/>
            <person name="Coesel S."/>
            <person name="De Martino A."/>
            <person name="Detter J.C."/>
            <person name="Durkin C."/>
            <person name="Falciatore A."/>
            <person name="Fournet J."/>
            <person name="Haruta M."/>
            <person name="Huysman M.J."/>
            <person name="Jenkins B.D."/>
            <person name="Jiroutova K."/>
            <person name="Jorgensen R.E."/>
            <person name="Joubert Y."/>
            <person name="Kaplan A."/>
            <person name="Kroger N."/>
            <person name="Kroth P.G."/>
            <person name="La Roche J."/>
            <person name="Lindquist E."/>
            <person name="Lommer M."/>
            <person name="Martin-Jezequel V."/>
            <person name="Lopez P.J."/>
            <person name="Lucas S."/>
            <person name="Mangogna M."/>
            <person name="McGinnis K."/>
            <person name="Medlin L.K."/>
            <person name="Montsant A."/>
            <person name="Oudot-Le Secq M.P."/>
            <person name="Napoli C."/>
            <person name="Obornik M."/>
            <person name="Parker M.S."/>
            <person name="Petit J.L."/>
            <person name="Porcel B.M."/>
            <person name="Poulsen N."/>
            <person name="Robison M."/>
            <person name="Rychlewski L."/>
            <person name="Rynearson T.A."/>
            <person name="Schmutz J."/>
            <person name="Shapiro H."/>
            <person name="Siaut M."/>
            <person name="Stanley M."/>
            <person name="Sussman M.R."/>
            <person name="Taylor A.R."/>
            <person name="Vardi A."/>
            <person name="von Dassow P."/>
            <person name="Vyverman W."/>
            <person name="Willis A."/>
            <person name="Wyrwicz L.S."/>
            <person name="Rokhsar D.S."/>
            <person name="Weissenbach J."/>
            <person name="Armbrust E.V."/>
            <person name="Green B.R."/>
            <person name="Van de Peer Y."/>
            <person name="Grigoriev I.V."/>
        </authorList>
    </citation>
    <scope>NUCLEOTIDE SEQUENCE [LARGE SCALE GENOMIC DNA]</scope>
    <source>
        <strain evidence="2 3">CCMP1335</strain>
    </source>
</reference>
<dbReference type="eggNOG" id="KOG1906">
    <property type="taxonomic scope" value="Eukaryota"/>
</dbReference>
<dbReference type="RefSeq" id="XP_002289351.1">
    <property type="nucleotide sequence ID" value="XM_002289315.1"/>
</dbReference>
<dbReference type="InterPro" id="IPR045862">
    <property type="entry name" value="Trf4-like"/>
</dbReference>
<accession>B8BZJ4</accession>
<organism evidence="2 3">
    <name type="scientific">Thalassiosira pseudonana</name>
    <name type="common">Marine diatom</name>
    <name type="synonym">Cyclotella nana</name>
    <dbReference type="NCBI Taxonomy" id="35128"/>
    <lineage>
        <taxon>Eukaryota</taxon>
        <taxon>Sar</taxon>
        <taxon>Stramenopiles</taxon>
        <taxon>Ochrophyta</taxon>
        <taxon>Bacillariophyta</taxon>
        <taxon>Coscinodiscophyceae</taxon>
        <taxon>Thalassiosirophycidae</taxon>
        <taxon>Thalassiosirales</taxon>
        <taxon>Thalassiosiraceae</taxon>
        <taxon>Thalassiosira</taxon>
    </lineage>
</organism>
<dbReference type="KEGG" id="tps:THAPSDRAFT_22296"/>
<feature type="compositionally biased region" description="Polar residues" evidence="1">
    <location>
        <begin position="815"/>
        <end position="835"/>
    </location>
</feature>
<feature type="compositionally biased region" description="Basic and acidic residues" evidence="1">
    <location>
        <begin position="1345"/>
        <end position="1359"/>
    </location>
</feature>
<dbReference type="SUPFAM" id="SSF81631">
    <property type="entry name" value="PAP/OAS1 substrate-binding domain"/>
    <property type="match status" value="1"/>
</dbReference>
<feature type="compositionally biased region" description="Low complexity" evidence="1">
    <location>
        <begin position="1002"/>
        <end position="1033"/>
    </location>
</feature>
<feature type="compositionally biased region" description="Polar residues" evidence="1">
    <location>
        <begin position="1494"/>
        <end position="1505"/>
    </location>
</feature>
<feature type="compositionally biased region" description="Basic and acidic residues" evidence="1">
    <location>
        <begin position="695"/>
        <end position="708"/>
    </location>
</feature>
<dbReference type="GO" id="GO:0031499">
    <property type="term" value="C:TRAMP complex"/>
    <property type="evidence" value="ECO:0000318"/>
    <property type="project" value="GO_Central"/>
</dbReference>
<feature type="compositionally biased region" description="Polar residues" evidence="1">
    <location>
        <begin position="1405"/>
        <end position="1429"/>
    </location>
</feature>
<evidence type="ECO:0000313" key="2">
    <source>
        <dbReference type="EMBL" id="EED92888.1"/>
    </source>
</evidence>
<dbReference type="InParanoid" id="B8BZJ4"/>
<feature type="region of interest" description="Disordered" evidence="1">
    <location>
        <begin position="682"/>
        <end position="742"/>
    </location>
</feature>
<dbReference type="GO" id="GO:0005730">
    <property type="term" value="C:nucleolus"/>
    <property type="evidence" value="ECO:0000318"/>
    <property type="project" value="GO_Central"/>
</dbReference>
<dbReference type="Proteomes" id="UP000001449">
    <property type="component" value="Chromosome 4"/>
</dbReference>
<feature type="compositionally biased region" description="Basic and acidic residues" evidence="1">
    <location>
        <begin position="1"/>
        <end position="10"/>
    </location>
</feature>
<feature type="region of interest" description="Disordered" evidence="1">
    <location>
        <begin position="98"/>
        <end position="181"/>
    </location>
</feature>
<feature type="region of interest" description="Disordered" evidence="1">
    <location>
        <begin position="1345"/>
        <end position="1540"/>
    </location>
</feature>
<evidence type="ECO:0000256" key="1">
    <source>
        <dbReference type="SAM" id="MobiDB-lite"/>
    </source>
</evidence>
<dbReference type="PaxDb" id="35128-Thaps22296"/>
<protein>
    <recommendedName>
        <fullName evidence="4">Polymerase nucleotidyl transferase domain-containing protein</fullName>
    </recommendedName>
</protein>
<feature type="compositionally biased region" description="Basic and acidic residues" evidence="1">
    <location>
        <begin position="1094"/>
        <end position="1108"/>
    </location>
</feature>
<feature type="compositionally biased region" description="Polar residues" evidence="1">
    <location>
        <begin position="98"/>
        <end position="111"/>
    </location>
</feature>
<gene>
    <name evidence="2" type="ORF">THAPSDRAFT_22296</name>
</gene>
<feature type="region of interest" description="Disordered" evidence="1">
    <location>
        <begin position="1"/>
        <end position="26"/>
    </location>
</feature>
<feature type="compositionally biased region" description="Basic residues" evidence="1">
    <location>
        <begin position="478"/>
        <end position="488"/>
    </location>
</feature>
<feature type="compositionally biased region" description="Polar residues" evidence="1">
    <location>
        <begin position="558"/>
        <end position="578"/>
    </location>
</feature>
<sequence length="1716" mass="183043">MSAPKDEPCVKEAPIGSSSSDGGARSWFANLPSAEEKAAASAITDVAFLQMLLDFLSQDSLDSGDGRTFSVETLNLTYQKYSVGDNLGTEKAAVATNAPASSNCGNDTSASVDEGIDNVSSKTDTMKNNNNIAAPQSKEGDVPSGENSEGEVPGTTSNQSEDVNAGYMPGESASNNSSEATVADNTAVSSVLNDLLGNIRALFSSAFSSDVVAIDAMLEGDDSIRNETGSKADKKDGSETVGNGLVALTLEPSFLDGSDGSGSFYTIADKIMESVGAVNTENDGATPSSFLSGQTSVSEKASPCKLPSWMSALSGDSGVSKRISLGVILLAGFELSIHSSYQRWSSTSSEQEASSSNNSSNNAQLSHDIERILHTQKRFISNEGTISSLISTDDRREAEKYDGKVGPEHLLAPPFQWFSSSSNVLQLCQRWNNLTSSIFAKIVKCISRRGREVVATKEELIEQLLLDDEALAAPPSPSKRKKKNKKKKASDTDLFGNVMAEKVPESSPAVSTPEELPILPPMTKSTLASSAETGTGVKVDEALKASVADTANAEASPPNKSSDNTVSVTKEVSYQESNGDADDSAWETVESKTRGRKTKSNNDHASNNNNSSNNNNKSGTQNRNSNFGRNNNSKNNGSSHGDGGGNSNNSGKKDRRRRDRDRRKTKVVKDVLSHILDAVDEEVSRKGKQGGKLVSSDDKRKSNNDKRSALTSNKQYGHSDQRCKANAPAPVPSTAPKQAKSMRDVVLGTAAAATKMASKAHVDSEPTPKPAAEPVNKGSKIKPGLSYKSVIKPADPDTKTTQVAAPNGVEKVADSKSTQVAETTINKAHSGNAKQSGVDENAARGKLPPADKVLNDDGCQTPASTTDDDGNTPPLSTLLGPGNSCSASSSVASSLEAPHSSRFRHQSLSTAEDDVGFHLLNVCGQLSEEINTFMYRRSLALDIRRKERSAVLSALQDTLGRIWPGSCHVEMYGSCATELDLPSSDLDLVVCGLDDINMMHIPMDNSIPNSPSNSGPNLMQSPSNSSHSLQQSSPAVSDHSSQYLSPGHNLQYQSPANSAHNLQQQSPEISEHNVLPSPTNSAHGSEQPSLEELEVGHEGEASPRHPDDSPSEQIDAEDMMYDESGMDVNMMGMEQYSPDYHVNQQEFYYVPYNYVSPMALNAQRVLRLAHELEMQPWAVQVKAIPTATVPVVKMLADPSRLPGVAGSGGNWMEQHIAAQAGVPPADQMKPSHFFPPHSMPTWRGADIMNGLQPIDITFEGPEHGGIGSTTYSACVVQDACKETNLPPESTPVVQVAMVLKELLAQRRLNEPFSGGLSSYALLLLLLAVLKDRRILQEEMERVEKQRQAVSRLDNKESKMQQKQLDPINEPQTNKTTPTLSAAQIVAGKGGSSKSKKNRKAASPGADSSNDSGGLTETKSSTQSTVSKPTASSSWASIAKKSNGSTARTDSISTATKSTNSSAVAPKTKPGTEGKQPQQKEKAKTAKSASTSDTNAKNASQQTASDIKNDGKHPVTAQSSKPIENHTHVTPSEGDDNKLGAPFVPQGSNDVFEVLCSGELTSGKLLMHFLLFYGQHFDAQTTLIDLIGTHHPEYGRTEMDKLSPFVTRPPGGTIDPITGMFSVDPIVVYDPLEGAMDHNVSKRCYCWNNVRWVFAQCYMTVSSVVETSGTCTKSTKATTTKEDGNAKAEKSADIIVPEQAGSNSDIVTPILELLLSF</sequence>
<feature type="compositionally biased region" description="Low complexity" evidence="1">
    <location>
        <begin position="1430"/>
        <end position="1441"/>
    </location>
</feature>
<dbReference type="SUPFAM" id="SSF81301">
    <property type="entry name" value="Nucleotidyltransferase"/>
    <property type="match status" value="1"/>
</dbReference>
<reference evidence="2 3" key="1">
    <citation type="journal article" date="2004" name="Science">
        <title>The genome of the diatom Thalassiosira pseudonana: ecology, evolution, and metabolism.</title>
        <authorList>
            <person name="Armbrust E.V."/>
            <person name="Berges J.A."/>
            <person name="Bowler C."/>
            <person name="Green B.R."/>
            <person name="Martinez D."/>
            <person name="Putnam N.H."/>
            <person name="Zhou S."/>
            <person name="Allen A.E."/>
            <person name="Apt K.E."/>
            <person name="Bechner M."/>
            <person name="Brzezinski M.A."/>
            <person name="Chaal B.K."/>
            <person name="Chiovitti A."/>
            <person name="Davis A.K."/>
            <person name="Demarest M.S."/>
            <person name="Detter J.C."/>
            <person name="Glavina T."/>
            <person name="Goodstein D."/>
            <person name="Hadi M.Z."/>
            <person name="Hellsten U."/>
            <person name="Hildebrand M."/>
            <person name="Jenkins B.D."/>
            <person name="Jurka J."/>
            <person name="Kapitonov V.V."/>
            <person name="Kroger N."/>
            <person name="Lau W.W."/>
            <person name="Lane T.W."/>
            <person name="Larimer F.W."/>
            <person name="Lippmeier J.C."/>
            <person name="Lucas S."/>
            <person name="Medina M."/>
            <person name="Montsant A."/>
            <person name="Obornik M."/>
            <person name="Parker M.S."/>
            <person name="Palenik B."/>
            <person name="Pazour G.J."/>
            <person name="Richardson P.M."/>
            <person name="Rynearson T.A."/>
            <person name="Saito M.A."/>
            <person name="Schwartz D.C."/>
            <person name="Thamatrakoln K."/>
            <person name="Valentin K."/>
            <person name="Vardi A."/>
            <person name="Wilkerson F.P."/>
            <person name="Rokhsar D.S."/>
        </authorList>
    </citation>
    <scope>NUCLEOTIDE SEQUENCE [LARGE SCALE GENOMIC DNA]</scope>
    <source>
        <strain evidence="2 3">CCMP1335</strain>
    </source>
</reference>
<dbReference type="STRING" id="35128.B8BZJ4"/>
<evidence type="ECO:0008006" key="4">
    <source>
        <dbReference type="Google" id="ProtNLM"/>
    </source>
</evidence>
<dbReference type="Gene3D" id="3.30.460.10">
    <property type="entry name" value="Beta Polymerase, domain 2"/>
    <property type="match status" value="1"/>
</dbReference>
<feature type="compositionally biased region" description="Low complexity" evidence="1">
    <location>
        <begin position="603"/>
        <end position="639"/>
    </location>
</feature>
<dbReference type="PANTHER" id="PTHR23092">
    <property type="entry name" value="POLY(A) RNA POLYMERASE"/>
    <property type="match status" value="1"/>
</dbReference>
<feature type="compositionally biased region" description="Polar residues" evidence="1">
    <location>
        <begin position="1034"/>
        <end position="1068"/>
    </location>
</feature>
<dbReference type="EMBL" id="CM000641">
    <property type="protein sequence ID" value="EED92888.1"/>
    <property type="molecule type" value="Genomic_DNA"/>
</dbReference>
<dbReference type="Gene3D" id="1.10.1410.10">
    <property type="match status" value="2"/>
</dbReference>
<feature type="compositionally biased region" description="Polar residues" evidence="1">
    <location>
        <begin position="1369"/>
        <end position="1381"/>
    </location>
</feature>
<feature type="region of interest" description="Disordered" evidence="1">
    <location>
        <begin position="549"/>
        <end position="668"/>
    </location>
</feature>
<dbReference type="PANTHER" id="PTHR23092:SF15">
    <property type="entry name" value="INACTIVE NON-CANONICAL POLY(A) RNA POLYMERASE PROTEIN TRF4-2-RELATED"/>
    <property type="match status" value="1"/>
</dbReference>
<name>B8BZJ4_THAPS</name>
<keyword evidence="3" id="KW-1185">Reference proteome</keyword>